<dbReference type="OrthoDB" id="9761519at2"/>
<sequence length="1164" mass="129990">MVGGTPLNTGFQHLHTGFQYPPTSAKARTWWHWINGNVTKAGITADLEAMKRVGIQEAQIFNVDQGYPEGPASFLSPEWLELFHFAVSEAKRLGLEIGFHNGAGWSSSGGPWITPEFAMQTIVYSEKQCNGGEQILIKLPQPTTKLNYYKDIAILAFPTPQNETRLDNLELKTLSGHSFPNHLLPDEKVIPQTALVRKSEIINLTSNMSSDGNLKWKAPAGKWTILRIGHTPTGTKNRPANGTGQGLECDKLSKAAVDAYWKGGIHPILEKLGPLVGTNLTNCLIDSYEVGCGNWTTGFDKEFAKRCKYDCISYLPTLAGYYVESGEISERFLWDFRKTIGELMADNYFGYFQELCHKYGMKFSVEPYGGPFNCMQSGAVGDIPMSEFWVGGKVFTEMSKLAASVAHLNGTAEVGAEAFTADNNHSKWLNQPATLKPLGDWAWSEGVNRFIFHTYAHQPWNIAPGMTFHMYGTEISRLNTWWEQGKAYMDYLARSQFLLQQGRCAADVLVFTGESSPNDGIYRQDIKALGYDYDEIGINKIASLTVNNTLIQTPTGGQYRILVLPENEKMTPELLLKLKELAKKGATIIGPKPLKSPSLQGFPQCDDKLKKLADELWGTNAANSKNALICNISVKDALKRAKLKPDFSAGLSGSDLLFIHRITDNEDIYFISNQQKQYRKEICTFRVSGKQPPELWNAETGKMETIAEWQCEGGVTTIPLSFTPEESFFIIFKSGNEHFTINNPIAAVKQDLSSIETKALPDLKIIKAEYGTFLPEGMVDVTDILSNNIKGNQLQITADNNIVNDPAPGVQKEMRLEYSVGGKLYKKCVPESQTLTIPSEGESGELKLIKALYGRFAPDFDGNLPAPPIDITQQINKRISSLNLIFPVDDSLIGKSVTGRNKESKKLRLVYSAAGEVFEWEIPEGKTVNLTQHNPEPKLAIENGKLTWITPQTGTIECTMVSGDIKKGCVKSIPQPLKIEGAWDVSFPPNLGAPSQAKFKELYSWSESSDEGIRYFSGTATYRKQIYVPKEYVQPEISLEMDLGRVCVIAEVIVNGKELGILWRTPFHIDLGDAVRAGENDIQIRVTNLWPNRLIGDAHYPEDCEWGDWLPKSWPNWLEKPEKRSSKRITFTTWKHWRADDKLQPSGLMGPILIRPYMHVDLSQ</sequence>
<reference evidence="3 4" key="1">
    <citation type="submission" date="2018-10" db="EMBL/GenBank/DDBJ databases">
        <title>Draft Genome Sequence of Bacteroides sp. KCTC 15687.</title>
        <authorList>
            <person name="Yu S.Y."/>
            <person name="Kim J.S."/>
            <person name="Oh B.S."/>
            <person name="Park S.H."/>
            <person name="Kang S.W."/>
            <person name="Park J.E."/>
            <person name="Choi S.H."/>
            <person name="Han K.I."/>
            <person name="Lee K.C."/>
            <person name="Eom M.K."/>
            <person name="Suh M.K."/>
            <person name="Lee D.H."/>
            <person name="Yoon H."/>
            <person name="Kim B."/>
            <person name="Yang S.J."/>
            <person name="Lee J.S."/>
            <person name="Lee J.H."/>
        </authorList>
    </citation>
    <scope>NUCLEOTIDE SEQUENCE [LARGE SCALE GENOMIC DNA]</scope>
    <source>
        <strain evidence="3 4">KCTC 15687</strain>
    </source>
</reference>
<dbReference type="Pfam" id="PF17132">
    <property type="entry name" value="Glyco_hydro_106"/>
    <property type="match status" value="1"/>
</dbReference>
<keyword evidence="2" id="KW-0378">Hydrolase</keyword>
<accession>A0A401M074</accession>
<dbReference type="SUPFAM" id="SSF49785">
    <property type="entry name" value="Galactose-binding domain-like"/>
    <property type="match status" value="1"/>
</dbReference>
<evidence type="ECO:0000256" key="2">
    <source>
        <dbReference type="ARBA" id="ARBA00022801"/>
    </source>
</evidence>
<dbReference type="AlphaFoldDB" id="A0A401M074"/>
<dbReference type="Proteomes" id="UP000288079">
    <property type="component" value="Unassembled WGS sequence"/>
</dbReference>
<protein>
    <recommendedName>
        <fullName evidence="5">Glycosyl hydrolases family 2 sugar binding domain-containing protein</fullName>
    </recommendedName>
</protein>
<gene>
    <name evidence="3" type="ORF">KGMB02408_40820</name>
</gene>
<dbReference type="NCBIfam" id="NF045579">
    <property type="entry name" value="rhamnoside_JR"/>
    <property type="match status" value="1"/>
</dbReference>
<dbReference type="InterPro" id="IPR008979">
    <property type="entry name" value="Galactose-bd-like_sf"/>
</dbReference>
<organism evidence="3 4">
    <name type="scientific">Bacteroides faecalis</name>
    <dbReference type="NCBI Taxonomy" id="2447885"/>
    <lineage>
        <taxon>Bacteria</taxon>
        <taxon>Pseudomonadati</taxon>
        <taxon>Bacteroidota</taxon>
        <taxon>Bacteroidia</taxon>
        <taxon>Bacteroidales</taxon>
        <taxon>Bacteroidaceae</taxon>
        <taxon>Bacteroides</taxon>
    </lineage>
</organism>
<evidence type="ECO:0000313" key="4">
    <source>
        <dbReference type="Proteomes" id="UP000288079"/>
    </source>
</evidence>
<comment type="caution">
    <text evidence="3">The sequence shown here is derived from an EMBL/GenBank/DDBJ whole genome shotgun (WGS) entry which is preliminary data.</text>
</comment>
<dbReference type="GO" id="GO:0016787">
    <property type="term" value="F:hydrolase activity"/>
    <property type="evidence" value="ECO:0007669"/>
    <property type="project" value="UniProtKB-KW"/>
</dbReference>
<dbReference type="PANTHER" id="PTHR43817">
    <property type="entry name" value="GLYCOSYL HYDROLASE"/>
    <property type="match status" value="1"/>
</dbReference>
<keyword evidence="4" id="KW-1185">Reference proteome</keyword>
<evidence type="ECO:0000256" key="1">
    <source>
        <dbReference type="ARBA" id="ARBA00022729"/>
    </source>
</evidence>
<dbReference type="EMBL" id="BHWB01000020">
    <property type="protein sequence ID" value="GCB37137.1"/>
    <property type="molecule type" value="Genomic_DNA"/>
</dbReference>
<dbReference type="Gene3D" id="2.60.120.260">
    <property type="entry name" value="Galactose-binding domain-like"/>
    <property type="match status" value="1"/>
</dbReference>
<proteinExistence type="predicted"/>
<name>A0A401M074_9BACE</name>
<evidence type="ECO:0000313" key="3">
    <source>
        <dbReference type="EMBL" id="GCB37137.1"/>
    </source>
</evidence>
<evidence type="ECO:0008006" key="5">
    <source>
        <dbReference type="Google" id="ProtNLM"/>
    </source>
</evidence>
<keyword evidence="1" id="KW-0732">Signal</keyword>
<dbReference type="PANTHER" id="PTHR43817:SF1">
    <property type="entry name" value="HYDROLASE, FAMILY 43, PUTATIVE (AFU_ORTHOLOGUE AFUA_3G01660)-RELATED"/>
    <property type="match status" value="1"/>
</dbReference>